<reference evidence="1 2" key="1">
    <citation type="journal article" date="2009" name="Infect. Immun.">
        <title>Comparative genomics reveal extensive transposon-mediated genomic plasticity and diversity among potential effector proteins within the genus Coxiella.</title>
        <authorList>
            <person name="Beare P.A."/>
            <person name="Unsworth N."/>
            <person name="Andoh M."/>
            <person name="Voth D.E."/>
            <person name="Omsland A."/>
            <person name="Gilk S.D."/>
            <person name="Williams K.P."/>
            <person name="Sobral B.W."/>
            <person name="Kupko J.J.III."/>
            <person name="Porcella S.F."/>
            <person name="Samuel J.E."/>
            <person name="Heinzen R.A."/>
        </authorList>
    </citation>
    <scope>NUCLEOTIDE SEQUENCE [LARGE SCALE GENOMIC DNA]</scope>
    <source>
        <strain evidence="1 2">Dugway 5J108-111</strain>
    </source>
</reference>
<dbReference type="Pfam" id="PF12608">
    <property type="entry name" value="T4bSS_IcmS"/>
    <property type="match status" value="1"/>
</dbReference>
<protein>
    <submittedName>
        <fullName evidence="1">IcmS</fullName>
    </submittedName>
</protein>
<accession>A9KDK3</accession>
<dbReference type="KEGG" id="cbd:CBUD_0353"/>
<dbReference type="EMBL" id="CP000733">
    <property type="protein sequence ID" value="ABS77124.1"/>
    <property type="molecule type" value="Genomic_DNA"/>
</dbReference>
<sequence>MQLANKLTALTKKIGANFTLKGRHLAYSEMFSDTGLLPGLTKRADQLASLCLGYGLGATYEDTENSLLGVKVKFDEFTPDVLRLFCILDVIYELVKNSPSKDAVSIDELMYD</sequence>
<gene>
    <name evidence="1" type="primary">icmS</name>
    <name evidence="1" type="ordered locus">CBUD_0353</name>
</gene>
<dbReference type="InterPro" id="IPR022250">
    <property type="entry name" value="T4bSS_IcmS"/>
</dbReference>
<organism evidence="1 2">
    <name type="scientific">Coxiella burnetii (strain Dugway 5J108-111)</name>
    <dbReference type="NCBI Taxonomy" id="434922"/>
    <lineage>
        <taxon>Bacteria</taxon>
        <taxon>Pseudomonadati</taxon>
        <taxon>Pseudomonadota</taxon>
        <taxon>Gammaproteobacteria</taxon>
        <taxon>Legionellales</taxon>
        <taxon>Coxiellaceae</taxon>
        <taxon>Coxiella</taxon>
    </lineage>
</organism>
<proteinExistence type="predicted"/>
<name>A9KDK3_COXBN</name>
<dbReference type="RefSeq" id="WP_011996538.1">
    <property type="nucleotide sequence ID" value="NC_009727.1"/>
</dbReference>
<dbReference type="AlphaFoldDB" id="A9KDK3"/>
<dbReference type="HOGENOM" id="CLU_2119949_0_0_6"/>
<evidence type="ECO:0000313" key="1">
    <source>
        <dbReference type="EMBL" id="ABS77124.1"/>
    </source>
</evidence>
<dbReference type="Proteomes" id="UP000008555">
    <property type="component" value="Chromosome"/>
</dbReference>
<evidence type="ECO:0000313" key="2">
    <source>
        <dbReference type="Proteomes" id="UP000008555"/>
    </source>
</evidence>